<comment type="subcellular location">
    <subcellularLocation>
        <location evidence="1">Mitochondrion</location>
    </subcellularLocation>
</comment>
<keyword evidence="5" id="KW-0411">Iron-sulfur</keyword>
<keyword evidence="4" id="KW-0408">Iron</keyword>
<evidence type="ECO:0000313" key="8">
    <source>
        <dbReference type="EMBL" id="JAS59876.1"/>
    </source>
</evidence>
<dbReference type="GO" id="GO:0051536">
    <property type="term" value="F:iron-sulfur cluster binding"/>
    <property type="evidence" value="ECO:0007669"/>
    <property type="project" value="UniProtKB-KW"/>
</dbReference>
<dbReference type="GO" id="GO:0003735">
    <property type="term" value="F:structural constituent of ribosome"/>
    <property type="evidence" value="ECO:0007669"/>
    <property type="project" value="TreeGrafter"/>
</dbReference>
<keyword evidence="6" id="KW-0496">Mitochondrion</keyword>
<dbReference type="PANTHER" id="PTHR13184:SF5">
    <property type="entry name" value="METHYLTRANSFERASE-LIKE PROTEIN 17, MITOCHONDRIAL"/>
    <property type="match status" value="1"/>
</dbReference>
<gene>
    <name evidence="8" type="ORF">g.11222</name>
</gene>
<dbReference type="InterPro" id="IPR015324">
    <property type="entry name" value="Ribosomal_Rsm22-like"/>
</dbReference>
<sequence>MACRNINSKILFVIFRRLNLKNLSCTAAVAPELDAAVKQDIETDKIKPRKHPGVIKFGTCSLPKEIIKAVSIVAEDHPVKTILNDAKMLANYLYSRHYPWDEEDLEERRKDFVENVQSRIGELPLDASEEQSYHYTSLVRSSVEHLMTKYQYRWNPLDLHQYSSLVYLFTRAAPNYAVVSRVLEEITKLCPDYRPTSLFDFGSGIGSVSWAAKSYWGDSLKEYMNIDSSSSMNELAALLLQGGRSEVRTPVGVFYREFLPAQHVSAYKV</sequence>
<proteinExistence type="predicted"/>
<dbReference type="InterPro" id="IPR029063">
    <property type="entry name" value="SAM-dependent_MTases_sf"/>
</dbReference>
<evidence type="ECO:0000256" key="4">
    <source>
        <dbReference type="ARBA" id="ARBA00023004"/>
    </source>
</evidence>
<evidence type="ECO:0000256" key="5">
    <source>
        <dbReference type="ARBA" id="ARBA00023014"/>
    </source>
</evidence>
<evidence type="ECO:0000256" key="6">
    <source>
        <dbReference type="ARBA" id="ARBA00023128"/>
    </source>
</evidence>
<accession>A0A1B6GBT0</accession>
<reference evidence="8" key="1">
    <citation type="submission" date="2015-11" db="EMBL/GenBank/DDBJ databases">
        <title>De novo transcriptome assembly of four potential Pierce s Disease insect vectors from Arizona vineyards.</title>
        <authorList>
            <person name="Tassone E.E."/>
        </authorList>
    </citation>
    <scope>NUCLEOTIDE SEQUENCE</scope>
</reference>
<keyword evidence="3" id="KW-0809">Transit peptide</keyword>
<protein>
    <recommendedName>
        <fullName evidence="9">Methyltransferase-like protein 17, mitochondrial</fullName>
    </recommendedName>
</protein>
<dbReference type="AlphaFoldDB" id="A0A1B6GBT0"/>
<dbReference type="GO" id="GO:0005763">
    <property type="term" value="C:mitochondrial small ribosomal subunit"/>
    <property type="evidence" value="ECO:0007669"/>
    <property type="project" value="TreeGrafter"/>
</dbReference>
<name>A0A1B6GBT0_9HEMI</name>
<dbReference type="GO" id="GO:0008168">
    <property type="term" value="F:methyltransferase activity"/>
    <property type="evidence" value="ECO:0007669"/>
    <property type="project" value="InterPro"/>
</dbReference>
<dbReference type="PANTHER" id="PTHR13184">
    <property type="entry name" value="37S RIBOSOMAL PROTEIN S22"/>
    <property type="match status" value="1"/>
</dbReference>
<dbReference type="InterPro" id="IPR052571">
    <property type="entry name" value="Mt_RNA_Methyltransferase"/>
</dbReference>
<organism evidence="8">
    <name type="scientific">Cuerna arida</name>
    <dbReference type="NCBI Taxonomy" id="1464854"/>
    <lineage>
        <taxon>Eukaryota</taxon>
        <taxon>Metazoa</taxon>
        <taxon>Ecdysozoa</taxon>
        <taxon>Arthropoda</taxon>
        <taxon>Hexapoda</taxon>
        <taxon>Insecta</taxon>
        <taxon>Pterygota</taxon>
        <taxon>Neoptera</taxon>
        <taxon>Paraneoptera</taxon>
        <taxon>Hemiptera</taxon>
        <taxon>Auchenorrhyncha</taxon>
        <taxon>Membracoidea</taxon>
        <taxon>Cicadellidae</taxon>
        <taxon>Cicadellinae</taxon>
        <taxon>Proconiini</taxon>
        <taxon>Cuerna</taxon>
    </lineage>
</organism>
<evidence type="ECO:0008006" key="9">
    <source>
        <dbReference type="Google" id="ProtNLM"/>
    </source>
</evidence>
<keyword evidence="2" id="KW-0479">Metal-binding</keyword>
<dbReference type="SUPFAM" id="SSF53335">
    <property type="entry name" value="S-adenosyl-L-methionine-dependent methyltransferases"/>
    <property type="match status" value="1"/>
</dbReference>
<dbReference type="GO" id="GO:0006412">
    <property type="term" value="P:translation"/>
    <property type="evidence" value="ECO:0007669"/>
    <property type="project" value="InterPro"/>
</dbReference>
<comment type="function">
    <text evidence="7">Mitochondrial ribosome (mitoribosome) assembly factor. Binds at the interface of the head and body domains of the mitochondrial small ribosomal subunit (mt-SSU), occluding the mRNA channel and preventing compaction of the head domain towards the body. Probable inactive methyltransferase: retains the characteristic folding and ability to bind S-adenosyl-L-methionine, but it probably lost its methyltransferase activity.</text>
</comment>
<dbReference type="Pfam" id="PF09243">
    <property type="entry name" value="Rsm22"/>
    <property type="match status" value="1"/>
</dbReference>
<evidence type="ECO:0000256" key="1">
    <source>
        <dbReference type="ARBA" id="ARBA00004173"/>
    </source>
</evidence>
<evidence type="ECO:0000256" key="2">
    <source>
        <dbReference type="ARBA" id="ARBA00022723"/>
    </source>
</evidence>
<evidence type="ECO:0000256" key="3">
    <source>
        <dbReference type="ARBA" id="ARBA00022946"/>
    </source>
</evidence>
<dbReference type="GO" id="GO:0046872">
    <property type="term" value="F:metal ion binding"/>
    <property type="evidence" value="ECO:0007669"/>
    <property type="project" value="UniProtKB-KW"/>
</dbReference>
<evidence type="ECO:0000256" key="7">
    <source>
        <dbReference type="ARBA" id="ARBA00045681"/>
    </source>
</evidence>
<dbReference type="EMBL" id="GECZ01009893">
    <property type="protein sequence ID" value="JAS59876.1"/>
    <property type="molecule type" value="Transcribed_RNA"/>
</dbReference>